<dbReference type="SUPFAM" id="SSF82693">
    <property type="entry name" value="Multidrug efflux transporter AcrB pore domain, PN1, PN2, PC1 and PC2 subdomains"/>
    <property type="match status" value="2"/>
</dbReference>
<dbReference type="Proteomes" id="UP000285961">
    <property type="component" value="Unassembled WGS sequence"/>
</dbReference>
<keyword evidence="1" id="KW-0812">Transmembrane</keyword>
<dbReference type="Gene3D" id="3.30.2090.10">
    <property type="entry name" value="Multidrug efflux transporter AcrB TolC docking domain, DN and DC subdomains"/>
    <property type="match status" value="2"/>
</dbReference>
<dbReference type="SUPFAM" id="SSF82714">
    <property type="entry name" value="Multidrug efflux transporter AcrB TolC docking domain, DN and DC subdomains"/>
    <property type="match status" value="2"/>
</dbReference>
<feature type="transmembrane region" description="Helical" evidence="1">
    <location>
        <begin position="29"/>
        <end position="46"/>
    </location>
</feature>
<keyword evidence="1" id="KW-1133">Transmembrane helix</keyword>
<evidence type="ECO:0000256" key="1">
    <source>
        <dbReference type="SAM" id="Phobius"/>
    </source>
</evidence>
<feature type="non-terminal residue" evidence="2">
    <location>
        <position position="991"/>
    </location>
</feature>
<dbReference type="PANTHER" id="PTHR32063:SF19">
    <property type="entry name" value="CATION EFFLUX SYSTEM PROTEIN CUSA"/>
    <property type="match status" value="1"/>
</dbReference>
<feature type="transmembrane region" description="Helical" evidence="1">
    <location>
        <begin position="372"/>
        <end position="389"/>
    </location>
</feature>
<feature type="transmembrane region" description="Helical" evidence="1">
    <location>
        <begin position="540"/>
        <end position="573"/>
    </location>
</feature>
<dbReference type="Gene3D" id="1.20.1640.10">
    <property type="entry name" value="Multidrug efflux transporter AcrB transmembrane domain"/>
    <property type="match status" value="1"/>
</dbReference>
<evidence type="ECO:0000313" key="2">
    <source>
        <dbReference type="EMBL" id="RJP64484.1"/>
    </source>
</evidence>
<dbReference type="AlphaFoldDB" id="A0A419ENQ2"/>
<dbReference type="GO" id="GO:0005886">
    <property type="term" value="C:plasma membrane"/>
    <property type="evidence" value="ECO:0007669"/>
    <property type="project" value="TreeGrafter"/>
</dbReference>
<dbReference type="PANTHER" id="PTHR32063">
    <property type="match status" value="1"/>
</dbReference>
<feature type="transmembrane region" description="Helical" evidence="1">
    <location>
        <begin position="651"/>
        <end position="671"/>
    </location>
</feature>
<keyword evidence="1" id="KW-0472">Membrane</keyword>
<comment type="caution">
    <text evidence="2">The sequence shown here is derived from an EMBL/GenBank/DDBJ whole genome shotgun (WGS) entry which is preliminary data.</text>
</comment>
<dbReference type="Pfam" id="PF00873">
    <property type="entry name" value="ACR_tran"/>
    <property type="match status" value="2"/>
</dbReference>
<dbReference type="InterPro" id="IPR001036">
    <property type="entry name" value="Acrflvin-R"/>
</dbReference>
<dbReference type="EMBL" id="QZKI01000139">
    <property type="protein sequence ID" value="RJP64484.1"/>
    <property type="molecule type" value="Genomic_DNA"/>
</dbReference>
<feature type="transmembrane region" description="Helical" evidence="1">
    <location>
        <begin position="502"/>
        <end position="528"/>
    </location>
</feature>
<evidence type="ECO:0000313" key="3">
    <source>
        <dbReference type="Proteomes" id="UP000285961"/>
    </source>
</evidence>
<name>A0A419ENQ2_9BACT</name>
<feature type="transmembrane region" description="Helical" evidence="1">
    <location>
        <begin position="469"/>
        <end position="490"/>
    </location>
</feature>
<dbReference type="InterPro" id="IPR027463">
    <property type="entry name" value="AcrB_DN_DC_subdom"/>
</dbReference>
<gene>
    <name evidence="2" type="ORF">C4532_19210</name>
</gene>
<protein>
    <submittedName>
        <fullName evidence="2">Efflux RND transporter permease subunit</fullName>
    </submittedName>
</protein>
<reference evidence="2 3" key="1">
    <citation type="journal article" date="2017" name="ISME J.">
        <title>Energy and carbon metabolisms in a deep terrestrial subsurface fluid microbial community.</title>
        <authorList>
            <person name="Momper L."/>
            <person name="Jungbluth S.P."/>
            <person name="Lee M.D."/>
            <person name="Amend J.P."/>
        </authorList>
    </citation>
    <scope>NUCLEOTIDE SEQUENCE [LARGE SCALE GENOMIC DNA]</scope>
    <source>
        <strain evidence="2">SURF_17</strain>
    </source>
</reference>
<feature type="transmembrane region" description="Helical" evidence="1">
    <location>
        <begin position="618"/>
        <end position="639"/>
    </location>
</feature>
<organism evidence="2 3">
    <name type="scientific">Candidatus Abyssobacteria bacterium SURF_17</name>
    <dbReference type="NCBI Taxonomy" id="2093361"/>
    <lineage>
        <taxon>Bacteria</taxon>
        <taxon>Pseudomonadati</taxon>
        <taxon>Candidatus Hydrogenedentota</taxon>
        <taxon>Candidatus Abyssobacteria</taxon>
    </lineage>
</organism>
<feature type="transmembrane region" description="Helical" evidence="1">
    <location>
        <begin position="427"/>
        <end position="449"/>
    </location>
</feature>
<feature type="transmembrane region" description="Helical" evidence="1">
    <location>
        <begin position="395"/>
        <end position="415"/>
    </location>
</feature>
<dbReference type="PRINTS" id="PR00702">
    <property type="entry name" value="ACRIFLAVINRP"/>
</dbReference>
<dbReference type="SUPFAM" id="SSF82866">
    <property type="entry name" value="Multidrug efflux transporter AcrB transmembrane domain"/>
    <property type="match status" value="1"/>
</dbReference>
<accession>A0A419ENQ2</accession>
<dbReference type="Gene3D" id="3.30.70.1430">
    <property type="entry name" value="Multidrug efflux transporter AcrB pore domain"/>
    <property type="match status" value="1"/>
</dbReference>
<proteinExistence type="predicted"/>
<sequence>MNGTQTSSERPEIRGLINKVIRFCLENKLIVFLLLTFLVGWGFYVMPFEHGFKQFPSDPIPVDAIPDIGENQQIVFTDWPGRSPQDVEDQVTYPLTITLQGIPGVKTIRSFSMFGFSTVYVIFREDIDFYWARSRLLERLNIAQQRLPEGVMSALGPDATALGQIFWYTLEGKGFDLQELRSIQDWYVRYALQSTEGVSEVASIGGYVKEYQIDVNPEAMRAHGVMLQDIFMAAMKGNIDVGAETIEFSGVEYIVRGKGFIKKVSDVENILVKTTDGVPIYMKNVGTVSLGPALRRGLLDKEGAEVTGGVVIVRYGENPLAVIKRVKEKIKEIQVGLPSKTLPDGTVSQVHLVPFYDRTDLIHQTLNTLKDALIEEVLITCFVVFMLLAHFRSNILISANLPFAVFTAFILMKIFKVDSNLMSLGGIAIAIGTMVDMGIILCENIVRHFDEARPDEDPLEVIYRAASEVGSAVVTAIATTLVSFLPIFALTGPEGKLFKPLAYTKTFALFASVFVALTVLPAFAHIMFTKRRAPGSIRAIAYSSLVVIGVVAMFWLSFWAGLPLILGGLYLIFEKRLPPKVLKHMPVATSWLAAFFVLAILTMHWMPLGLGTSLTKNLIFVFGINLAWTSLRLIVITYYEGLLSTFLRHKLAFLSVPAALVVFGLVVWQGFDKTFSWIPASLQKIGIPQEKIRGTALWSAGRHEFPGIGREFMPSLDEGSFLFMPTTMPHASIGQALDIVQKQDMAIRAIPEIESVVGKIGRAETAIDPAPISMVETLITYKPEYGPPDPETKKRKRLWRDNIRTTDDIWKEIVKAADIPGSTSAPMLQPIAARIVMLQSGMRAPMGVKVRGQTLEEVERVGYDIARFLKDVPSISAEAVIPDRVVGKPYLEIEIDREKIARYKVNIRDVQDVIEIAIGGIRATTTVEGRERYPVRVRYQRELRDSVEALDRILVPSSEGVQIPLAQLATINYVAGPQEIKSEDTFLVSYV</sequence>
<feature type="transmembrane region" description="Helical" evidence="1">
    <location>
        <begin position="585"/>
        <end position="606"/>
    </location>
</feature>
<dbReference type="GO" id="GO:0042910">
    <property type="term" value="F:xenobiotic transmembrane transporter activity"/>
    <property type="evidence" value="ECO:0007669"/>
    <property type="project" value="TreeGrafter"/>
</dbReference>